<dbReference type="Gene3D" id="2.70.98.90">
    <property type="match status" value="1"/>
</dbReference>
<comment type="subcellular location">
    <subcellularLocation>
        <location evidence="1">Cell membrane</location>
        <topology evidence="1">Multi-pass membrane protein</topology>
    </subcellularLocation>
</comment>
<dbReference type="CDD" id="cd19961">
    <property type="entry name" value="EcYidC-like_peri"/>
    <property type="match status" value="1"/>
</dbReference>
<accession>A0A383AKC8</accession>
<evidence type="ECO:0000256" key="7">
    <source>
        <dbReference type="ARBA" id="ARBA00023186"/>
    </source>
</evidence>
<proteinExistence type="inferred from homology"/>
<reference evidence="11" key="1">
    <citation type="submission" date="2018-05" db="EMBL/GenBank/DDBJ databases">
        <authorList>
            <person name="Lanie J.A."/>
            <person name="Ng W.-L."/>
            <person name="Kazmierczak K.M."/>
            <person name="Andrzejewski T.M."/>
            <person name="Davidsen T.M."/>
            <person name="Wayne K.J."/>
            <person name="Tettelin H."/>
            <person name="Glass J.I."/>
            <person name="Rusch D."/>
            <person name="Podicherti R."/>
            <person name="Tsui H.-C.T."/>
            <person name="Winkler M.E."/>
        </authorList>
    </citation>
    <scope>NUCLEOTIDE SEQUENCE</scope>
</reference>
<dbReference type="GO" id="GO:0015031">
    <property type="term" value="P:protein transport"/>
    <property type="evidence" value="ECO:0007669"/>
    <property type="project" value="UniProtKB-KW"/>
</dbReference>
<dbReference type="InterPro" id="IPR038221">
    <property type="entry name" value="YidC_periplasmic_sf"/>
</dbReference>
<evidence type="ECO:0000256" key="8">
    <source>
        <dbReference type="ARBA" id="ARBA00033245"/>
    </source>
</evidence>
<dbReference type="AlphaFoldDB" id="A0A383AKC8"/>
<name>A0A383AKC8_9ZZZZ</name>
<evidence type="ECO:0000256" key="6">
    <source>
        <dbReference type="ARBA" id="ARBA00022927"/>
    </source>
</evidence>
<comment type="similarity">
    <text evidence="2">Belongs to the OXA1/ALB3/YidC family. Type 1 subfamily.</text>
</comment>
<dbReference type="GO" id="GO:0005886">
    <property type="term" value="C:plasma membrane"/>
    <property type="evidence" value="ECO:0007669"/>
    <property type="project" value="UniProtKB-SubCell"/>
</dbReference>
<feature type="non-terminal residue" evidence="11">
    <location>
        <position position="251"/>
    </location>
</feature>
<keyword evidence="5" id="KW-1003">Cell membrane</keyword>
<evidence type="ECO:0000256" key="2">
    <source>
        <dbReference type="ARBA" id="ARBA00010527"/>
    </source>
</evidence>
<gene>
    <name evidence="11" type="ORF">METZ01_LOCUS460412</name>
</gene>
<keyword evidence="4" id="KW-0813">Transport</keyword>
<evidence type="ECO:0000256" key="4">
    <source>
        <dbReference type="ARBA" id="ARBA00022448"/>
    </source>
</evidence>
<keyword evidence="7" id="KW-0143">Chaperone</keyword>
<keyword evidence="5" id="KW-0472">Membrane</keyword>
<evidence type="ECO:0000256" key="1">
    <source>
        <dbReference type="ARBA" id="ARBA00004651"/>
    </source>
</evidence>
<feature type="domain" description="Membrane insertase YidC N-terminal" evidence="10">
    <location>
        <begin position="46"/>
        <end position="232"/>
    </location>
</feature>
<evidence type="ECO:0000256" key="5">
    <source>
        <dbReference type="ARBA" id="ARBA00022475"/>
    </source>
</evidence>
<dbReference type="InterPro" id="IPR028053">
    <property type="entry name" value="Membr_insert_YidC_N"/>
</dbReference>
<evidence type="ECO:0000256" key="3">
    <source>
        <dbReference type="ARBA" id="ARBA00015325"/>
    </source>
</evidence>
<dbReference type="Pfam" id="PF14849">
    <property type="entry name" value="YidC_periplas"/>
    <property type="match status" value="1"/>
</dbReference>
<evidence type="ECO:0000313" key="11">
    <source>
        <dbReference type="EMBL" id="SVE07558.1"/>
    </source>
</evidence>
<evidence type="ECO:0000259" key="10">
    <source>
        <dbReference type="Pfam" id="PF14849"/>
    </source>
</evidence>
<evidence type="ECO:0000256" key="9">
    <source>
        <dbReference type="ARBA" id="ARBA00033342"/>
    </source>
</evidence>
<keyword evidence="6" id="KW-0653">Protein transport</keyword>
<dbReference type="NCBIfam" id="TIGR03593">
    <property type="entry name" value="yidC_nterm"/>
    <property type="match status" value="1"/>
</dbReference>
<sequence>LIMPSQENCMPCIASFDDRDDKYRLINQPFALLGSYSQTDTIYLDFSDSIELKFVLHEEDGVPLVEKSVVFSADKYMSRHFFKIHDDNFNYSSNLEILWRGGLRPTEERVSEDDQYASGIISQAGEIEDVQISADDGDVSREMFKGRTEWVGIRTKYFVSALIAENLGEYAVLSAENMAFGDRGQAPLYNAGIGYSLDITSIASNIYLGPLDVDHIAKTGADLDAAMNWGFSLIRPISKGTLWVLKFIHNT</sequence>
<organism evidence="11">
    <name type="scientific">marine metagenome</name>
    <dbReference type="NCBI Taxonomy" id="408172"/>
    <lineage>
        <taxon>unclassified sequences</taxon>
        <taxon>metagenomes</taxon>
        <taxon>ecological metagenomes</taxon>
    </lineage>
</organism>
<protein>
    <recommendedName>
        <fullName evidence="3">Membrane protein insertase YidC</fullName>
    </recommendedName>
    <alternativeName>
        <fullName evidence="9">Foldase YidC</fullName>
    </alternativeName>
    <alternativeName>
        <fullName evidence="8">Membrane integrase YidC</fullName>
    </alternativeName>
</protein>
<feature type="non-terminal residue" evidence="11">
    <location>
        <position position="1"/>
    </location>
</feature>
<dbReference type="EMBL" id="UINC01192424">
    <property type="protein sequence ID" value="SVE07558.1"/>
    <property type="molecule type" value="Genomic_DNA"/>
</dbReference>